<evidence type="ECO:0000313" key="3">
    <source>
        <dbReference type="EMBL" id="SPE30028.1"/>
    </source>
</evidence>
<dbReference type="CDD" id="cd01990">
    <property type="entry name" value="LarE-like"/>
    <property type="match status" value="1"/>
</dbReference>
<evidence type="ECO:0000313" key="4">
    <source>
        <dbReference type="Proteomes" id="UP000239735"/>
    </source>
</evidence>
<reference evidence="4" key="1">
    <citation type="submission" date="2018-02" db="EMBL/GenBank/DDBJ databases">
        <authorList>
            <person name="Hausmann B."/>
        </authorList>
    </citation>
    <scope>NUCLEOTIDE SEQUENCE [LARGE SCALE GENOMIC DNA]</scope>
    <source>
        <strain evidence="4">Peat soil MAG SbA5</strain>
    </source>
</reference>
<dbReference type="PIRSF" id="PIRSF006661">
    <property type="entry name" value="PP-lp_UCP006661"/>
    <property type="match status" value="1"/>
</dbReference>
<dbReference type="GO" id="GO:0006163">
    <property type="term" value="P:purine nucleotide metabolic process"/>
    <property type="evidence" value="ECO:0007669"/>
    <property type="project" value="UniProtKB-ARBA"/>
</dbReference>
<protein>
    <recommendedName>
        <fullName evidence="2">NAD/GMP synthase domain-containing protein</fullName>
    </recommendedName>
</protein>
<dbReference type="SUPFAM" id="SSF52402">
    <property type="entry name" value="Adenine nucleotide alpha hydrolases-like"/>
    <property type="match status" value="1"/>
</dbReference>
<dbReference type="InterPro" id="IPR022310">
    <property type="entry name" value="NAD/GMP_synthase"/>
</dbReference>
<evidence type="ECO:0000259" key="2">
    <source>
        <dbReference type="Pfam" id="PF02540"/>
    </source>
</evidence>
<sequence>MAAGKEAKVPEAATAQSADAGAAEKLRALEDRLAKLDGLMVAYSGGVDSAFLAATAHRVLGERMLAVLADSPSLARRDMEQACAFARSLGMQLEVIATEELDRREYARNDANRCFHCKDELFLVMEGLAGRLGFSHIAYGMNADDTRDFRPGQRAAEQHEVLAPLAEAGLTKLEVRALAKAAGYPMWDRPAAPCLSSRVEYGRTVTREVLEQVERSEENLRQLGFREFRVRHHGELARVEIARGELPGALKIEMLDAITAALKQAGFKYVTLDCQGFRSGAMNAVLPAEVLARKGA</sequence>
<dbReference type="Pfam" id="PF02540">
    <property type="entry name" value="NAD_synthase"/>
    <property type="match status" value="1"/>
</dbReference>
<accession>A0A2N9M3L1</accession>
<dbReference type="GO" id="GO:0016783">
    <property type="term" value="F:sulfurtransferase activity"/>
    <property type="evidence" value="ECO:0007669"/>
    <property type="project" value="InterPro"/>
</dbReference>
<dbReference type="AlphaFoldDB" id="A0A2N9M3L1"/>
<dbReference type="PANTHER" id="PTHR43169">
    <property type="entry name" value="EXSB FAMILY PROTEIN"/>
    <property type="match status" value="1"/>
</dbReference>
<dbReference type="InterPro" id="IPR014729">
    <property type="entry name" value="Rossmann-like_a/b/a_fold"/>
</dbReference>
<dbReference type="InterPro" id="IPR005232">
    <property type="entry name" value="LarE"/>
</dbReference>
<dbReference type="Proteomes" id="UP000239735">
    <property type="component" value="Unassembled WGS sequence"/>
</dbReference>
<feature type="domain" description="NAD/GMP synthase" evidence="2">
    <location>
        <begin position="36"/>
        <end position="102"/>
    </location>
</feature>
<gene>
    <name evidence="3" type="ORF">SBA5_730012</name>
</gene>
<evidence type="ECO:0000256" key="1">
    <source>
        <dbReference type="PIRSR" id="PIRSR006661-1"/>
    </source>
</evidence>
<dbReference type="PANTHER" id="PTHR43169:SF2">
    <property type="entry name" value="NAD_GMP SYNTHASE DOMAIN-CONTAINING PROTEIN"/>
    <property type="match status" value="1"/>
</dbReference>
<dbReference type="OrthoDB" id="9776919at2"/>
<dbReference type="InterPro" id="IPR052188">
    <property type="entry name" value="Ni-pincer_cofactor_biosynth"/>
</dbReference>
<feature type="active site" description="Nucleophile and sulfur donor" evidence="1">
    <location>
        <position position="194"/>
    </location>
</feature>
<dbReference type="EMBL" id="OKRB01000134">
    <property type="protein sequence ID" value="SPE30028.1"/>
    <property type="molecule type" value="Genomic_DNA"/>
</dbReference>
<proteinExistence type="predicted"/>
<dbReference type="Gene3D" id="3.40.50.620">
    <property type="entry name" value="HUPs"/>
    <property type="match status" value="1"/>
</dbReference>
<name>A0A2N9M3L1_9BACT</name>
<organism evidence="3 4">
    <name type="scientific">Candidatus Sulfuritelmatomonas gaucii</name>
    <dbReference type="NCBI Taxonomy" id="2043161"/>
    <lineage>
        <taxon>Bacteria</taxon>
        <taxon>Pseudomonadati</taxon>
        <taxon>Acidobacteriota</taxon>
        <taxon>Terriglobia</taxon>
        <taxon>Terriglobales</taxon>
        <taxon>Acidobacteriaceae</taxon>
        <taxon>Candidatus Sulfuritelmatomonas</taxon>
    </lineage>
</organism>
<dbReference type="NCBIfam" id="TIGR00268">
    <property type="entry name" value="ATP-dependent sacrificial sulfur transferase LarE"/>
    <property type="match status" value="1"/>
</dbReference>